<organism evidence="9 10">
    <name type="scientific">Halorarum salinum</name>
    <dbReference type="NCBI Taxonomy" id="2743089"/>
    <lineage>
        <taxon>Archaea</taxon>
        <taxon>Methanobacteriati</taxon>
        <taxon>Methanobacteriota</taxon>
        <taxon>Stenosarchaea group</taxon>
        <taxon>Halobacteria</taxon>
        <taxon>Halobacteriales</taxon>
        <taxon>Haloferacaceae</taxon>
        <taxon>Halorarum</taxon>
    </lineage>
</organism>
<keyword evidence="4" id="KW-0547">Nucleotide-binding</keyword>
<dbReference type="Gene3D" id="3.30.565.10">
    <property type="entry name" value="Histidine kinase-like ATPase, C-terminal domain"/>
    <property type="match status" value="1"/>
</dbReference>
<keyword evidence="6" id="KW-0067">ATP-binding</keyword>
<dbReference type="EMBL" id="CP058579">
    <property type="protein sequence ID" value="QLG62223.1"/>
    <property type="molecule type" value="Genomic_DNA"/>
</dbReference>
<evidence type="ECO:0000256" key="2">
    <source>
        <dbReference type="ARBA" id="ARBA00012438"/>
    </source>
</evidence>
<dbReference type="SMART" id="SM00387">
    <property type="entry name" value="HATPase_c"/>
    <property type="match status" value="1"/>
</dbReference>
<dbReference type="PANTHER" id="PTHR44936:SF10">
    <property type="entry name" value="SENSOR PROTEIN RSTB"/>
    <property type="match status" value="1"/>
</dbReference>
<reference evidence="9 10" key="1">
    <citation type="submission" date="2020-06" db="EMBL/GenBank/DDBJ databases">
        <title>NJ-3-1, isolated from saline soil.</title>
        <authorList>
            <person name="Cui H.L."/>
            <person name="Shi X."/>
        </authorList>
    </citation>
    <scope>NUCLEOTIDE SEQUENCE [LARGE SCALE GENOMIC DNA]</scope>
    <source>
        <strain evidence="9 10">NJ-3-1</strain>
    </source>
</reference>
<evidence type="ECO:0000256" key="3">
    <source>
        <dbReference type="ARBA" id="ARBA00022679"/>
    </source>
</evidence>
<evidence type="ECO:0000313" key="9">
    <source>
        <dbReference type="EMBL" id="QLG62223.1"/>
    </source>
</evidence>
<dbReference type="InterPro" id="IPR050980">
    <property type="entry name" value="2C_sensor_his_kinase"/>
</dbReference>
<keyword evidence="10" id="KW-1185">Reference proteome</keyword>
<dbReference type="GO" id="GO:0005524">
    <property type="term" value="F:ATP binding"/>
    <property type="evidence" value="ECO:0007669"/>
    <property type="project" value="UniProtKB-KW"/>
</dbReference>
<evidence type="ECO:0000313" key="10">
    <source>
        <dbReference type="Proteomes" id="UP000509626"/>
    </source>
</evidence>
<evidence type="ECO:0000256" key="5">
    <source>
        <dbReference type="ARBA" id="ARBA00022777"/>
    </source>
</evidence>
<dbReference type="SUPFAM" id="SSF55874">
    <property type="entry name" value="ATPase domain of HSP90 chaperone/DNA topoisomerase II/histidine kinase"/>
    <property type="match status" value="1"/>
</dbReference>
<evidence type="ECO:0000259" key="8">
    <source>
        <dbReference type="PROSITE" id="PS50109"/>
    </source>
</evidence>
<dbReference type="PANTHER" id="PTHR44936">
    <property type="entry name" value="SENSOR PROTEIN CREC"/>
    <property type="match status" value="1"/>
</dbReference>
<dbReference type="Pfam" id="PF02518">
    <property type="entry name" value="HATPase_c"/>
    <property type="match status" value="1"/>
</dbReference>
<evidence type="ECO:0000256" key="7">
    <source>
        <dbReference type="SAM" id="Phobius"/>
    </source>
</evidence>
<gene>
    <name evidence="9" type="ORF">HUG12_10985</name>
</gene>
<keyword evidence="7" id="KW-0812">Transmembrane</keyword>
<feature type="transmembrane region" description="Helical" evidence="7">
    <location>
        <begin position="83"/>
        <end position="101"/>
    </location>
</feature>
<feature type="domain" description="Histidine kinase" evidence="8">
    <location>
        <begin position="154"/>
        <end position="357"/>
    </location>
</feature>
<sequence>MTNAFGTASRRELWPASGFYMLGSTGLGLSVVHLLTEGTRFGTVLEAIIIASLSCVIIYSGYDLTTRDISDSGSRHALIKTCLSIFAFALLGLAITSIQFVQHPAFPESQFMVLFGGVLGGAYGGQANLCVVESEEESEHVRELTKLLNVNQRVLRHNLRNELAIALGHLENVEAKLGSDNPDVRRVKDHLEELLNLSESSRRIVSIWEDDTIQKFPVRKLVDERVQRFRRDHPEVPVSTEIPEGYTIRGHSALPRAIDEALENAVIHNDGEVEIAIECSSPVQTEQVRLSIADTGSGLPLDEVNALFQPTETQLSHGEGLGLWVIYWTVMRSGGELDFRENDPQGAVVELRLPATMAR</sequence>
<dbReference type="PROSITE" id="PS50109">
    <property type="entry name" value="HIS_KIN"/>
    <property type="match status" value="1"/>
</dbReference>
<dbReference type="OrthoDB" id="3369at2157"/>
<evidence type="ECO:0000256" key="1">
    <source>
        <dbReference type="ARBA" id="ARBA00000085"/>
    </source>
</evidence>
<dbReference type="PRINTS" id="PR00344">
    <property type="entry name" value="BCTRLSENSOR"/>
</dbReference>
<evidence type="ECO:0000256" key="4">
    <source>
        <dbReference type="ARBA" id="ARBA00022741"/>
    </source>
</evidence>
<keyword evidence="5 9" id="KW-0418">Kinase</keyword>
<keyword evidence="7" id="KW-0472">Membrane</keyword>
<accession>A0A7D5QGH0</accession>
<comment type="catalytic activity">
    <reaction evidence="1">
        <text>ATP + protein L-histidine = ADP + protein N-phospho-L-histidine.</text>
        <dbReference type="EC" id="2.7.13.3"/>
    </reaction>
</comment>
<dbReference type="GO" id="GO:0004673">
    <property type="term" value="F:protein histidine kinase activity"/>
    <property type="evidence" value="ECO:0007669"/>
    <property type="project" value="UniProtKB-EC"/>
</dbReference>
<dbReference type="GeneID" id="56037990"/>
<dbReference type="KEGG" id="halu:HUG12_10985"/>
<dbReference type="InterPro" id="IPR003594">
    <property type="entry name" value="HATPase_dom"/>
</dbReference>
<feature type="transmembrane region" description="Helical" evidence="7">
    <location>
        <begin position="12"/>
        <end position="35"/>
    </location>
</feature>
<feature type="transmembrane region" description="Helical" evidence="7">
    <location>
        <begin position="41"/>
        <end position="62"/>
    </location>
</feature>
<dbReference type="Proteomes" id="UP000509626">
    <property type="component" value="Chromosome"/>
</dbReference>
<keyword evidence="3" id="KW-0808">Transferase</keyword>
<dbReference type="InterPro" id="IPR036890">
    <property type="entry name" value="HATPase_C_sf"/>
</dbReference>
<name>A0A7D5QGH0_9EURY</name>
<dbReference type="AlphaFoldDB" id="A0A7D5QGH0"/>
<dbReference type="InterPro" id="IPR004358">
    <property type="entry name" value="Sig_transdc_His_kin-like_C"/>
</dbReference>
<proteinExistence type="predicted"/>
<evidence type="ECO:0000256" key="6">
    <source>
        <dbReference type="ARBA" id="ARBA00022840"/>
    </source>
</evidence>
<dbReference type="EC" id="2.7.13.3" evidence="2"/>
<dbReference type="RefSeq" id="WP_179268808.1">
    <property type="nucleotide sequence ID" value="NZ_CP058579.1"/>
</dbReference>
<protein>
    <recommendedName>
        <fullName evidence="2">histidine kinase</fullName>
        <ecNumber evidence="2">2.7.13.3</ecNumber>
    </recommendedName>
</protein>
<keyword evidence="7" id="KW-1133">Transmembrane helix</keyword>
<dbReference type="InterPro" id="IPR005467">
    <property type="entry name" value="His_kinase_dom"/>
</dbReference>